<keyword evidence="5 7" id="KW-0378">Hydrolase</keyword>
<keyword evidence="6 7" id="KW-0694">RNA-binding</keyword>
<dbReference type="SUPFAM" id="SSF54211">
    <property type="entry name" value="Ribosomal protein S5 domain 2-like"/>
    <property type="match status" value="1"/>
</dbReference>
<evidence type="ECO:0000313" key="10">
    <source>
        <dbReference type="Proteomes" id="UP000614811"/>
    </source>
</evidence>
<name>A0A918RZ50_9GAMM</name>
<evidence type="ECO:0000256" key="6">
    <source>
        <dbReference type="ARBA" id="ARBA00022884"/>
    </source>
</evidence>
<dbReference type="GO" id="GO:0004526">
    <property type="term" value="F:ribonuclease P activity"/>
    <property type="evidence" value="ECO:0007669"/>
    <property type="project" value="UniProtKB-UniRule"/>
</dbReference>
<evidence type="ECO:0000256" key="4">
    <source>
        <dbReference type="ARBA" id="ARBA00022759"/>
    </source>
</evidence>
<dbReference type="PANTHER" id="PTHR33992">
    <property type="entry name" value="RIBONUCLEASE P PROTEIN COMPONENT"/>
    <property type="match status" value="1"/>
</dbReference>
<dbReference type="Pfam" id="PF00825">
    <property type="entry name" value="Ribonuclease_P"/>
    <property type="match status" value="1"/>
</dbReference>
<keyword evidence="10" id="KW-1185">Reference proteome</keyword>
<dbReference type="Proteomes" id="UP000614811">
    <property type="component" value="Unassembled WGS sequence"/>
</dbReference>
<dbReference type="InterPro" id="IPR020568">
    <property type="entry name" value="Ribosomal_Su5_D2-typ_SF"/>
</dbReference>
<dbReference type="GO" id="GO:0000049">
    <property type="term" value="F:tRNA binding"/>
    <property type="evidence" value="ECO:0007669"/>
    <property type="project" value="UniProtKB-UniRule"/>
</dbReference>
<sequence>MCPTPSLSFGTTQRLKKPAEFHHVYQNKQWGNSRLFSFNVVARPASVATARLGVTVSKKVSKSAVSRNQIKRLIKEFYRINQHDLMAVDLVITAKPPCANASQLERWSDLQALWGKLLGWQRWHRRQIQ</sequence>
<dbReference type="InterPro" id="IPR014721">
    <property type="entry name" value="Ribsml_uS5_D2-typ_fold_subgr"/>
</dbReference>
<dbReference type="PANTHER" id="PTHR33992:SF1">
    <property type="entry name" value="RIBONUCLEASE P PROTEIN COMPONENT"/>
    <property type="match status" value="1"/>
</dbReference>
<dbReference type="AlphaFoldDB" id="A0A918RZ50"/>
<protein>
    <recommendedName>
        <fullName evidence="7 8">Ribonuclease P protein component</fullName>
        <shortName evidence="7">RNase P protein</shortName>
        <shortName evidence="7">RNaseP protein</shortName>
        <ecNumber evidence="7 8">3.1.26.5</ecNumber>
    </recommendedName>
    <alternativeName>
        <fullName evidence="7">Protein C5</fullName>
    </alternativeName>
</protein>
<proteinExistence type="inferred from homology"/>
<dbReference type="EC" id="3.1.26.5" evidence="7 8"/>
<dbReference type="InterPro" id="IPR000100">
    <property type="entry name" value="RNase_P"/>
</dbReference>
<evidence type="ECO:0000256" key="7">
    <source>
        <dbReference type="HAMAP-Rule" id="MF_00227"/>
    </source>
</evidence>
<evidence type="ECO:0000256" key="3">
    <source>
        <dbReference type="ARBA" id="ARBA00022722"/>
    </source>
</evidence>
<keyword evidence="2 7" id="KW-0819">tRNA processing</keyword>
<dbReference type="PROSITE" id="PS00648">
    <property type="entry name" value="RIBONUCLEASE_P"/>
    <property type="match status" value="1"/>
</dbReference>
<accession>A0A918RZ50</accession>
<organism evidence="9 10">
    <name type="scientific">Arenicella chitinivorans</name>
    <dbReference type="NCBI Taxonomy" id="1329800"/>
    <lineage>
        <taxon>Bacteria</taxon>
        <taxon>Pseudomonadati</taxon>
        <taxon>Pseudomonadota</taxon>
        <taxon>Gammaproteobacteria</taxon>
        <taxon>Arenicellales</taxon>
        <taxon>Arenicellaceae</taxon>
        <taxon>Arenicella</taxon>
    </lineage>
</organism>
<comment type="subunit">
    <text evidence="7">Consists of a catalytic RNA component (M1 or rnpB) and a protein subunit.</text>
</comment>
<dbReference type="EMBL" id="BMXA01000004">
    <property type="protein sequence ID" value="GHA14345.1"/>
    <property type="molecule type" value="Genomic_DNA"/>
</dbReference>
<comment type="catalytic activity">
    <reaction evidence="7">
        <text>Endonucleolytic cleavage of RNA, removing 5'-extranucleotides from tRNA precursor.</text>
        <dbReference type="EC" id="3.1.26.5"/>
    </reaction>
</comment>
<dbReference type="Gene3D" id="3.30.230.10">
    <property type="match status" value="1"/>
</dbReference>
<evidence type="ECO:0000256" key="1">
    <source>
        <dbReference type="ARBA" id="ARBA00002663"/>
    </source>
</evidence>
<dbReference type="RefSeq" id="WP_373299214.1">
    <property type="nucleotide sequence ID" value="NZ_BMXA01000004.1"/>
</dbReference>
<reference evidence="9" key="2">
    <citation type="submission" date="2020-09" db="EMBL/GenBank/DDBJ databases">
        <authorList>
            <person name="Sun Q."/>
            <person name="Kim S."/>
        </authorList>
    </citation>
    <scope>NUCLEOTIDE SEQUENCE</scope>
    <source>
        <strain evidence="9">KCTC 12711</strain>
    </source>
</reference>
<dbReference type="GO" id="GO:0030677">
    <property type="term" value="C:ribonuclease P complex"/>
    <property type="evidence" value="ECO:0007669"/>
    <property type="project" value="TreeGrafter"/>
</dbReference>
<evidence type="ECO:0000256" key="2">
    <source>
        <dbReference type="ARBA" id="ARBA00022694"/>
    </source>
</evidence>
<gene>
    <name evidence="7 9" type="primary">rnpA</name>
    <name evidence="9" type="ORF">GCM10008090_25150</name>
</gene>
<dbReference type="NCBIfam" id="TIGR00188">
    <property type="entry name" value="rnpA"/>
    <property type="match status" value="1"/>
</dbReference>
<dbReference type="GO" id="GO:0001682">
    <property type="term" value="P:tRNA 5'-leader removal"/>
    <property type="evidence" value="ECO:0007669"/>
    <property type="project" value="UniProtKB-UniRule"/>
</dbReference>
<reference evidence="9" key="1">
    <citation type="journal article" date="2014" name="Int. J. Syst. Evol. Microbiol.">
        <title>Complete genome sequence of Corynebacterium casei LMG S-19264T (=DSM 44701T), isolated from a smear-ripened cheese.</title>
        <authorList>
            <consortium name="US DOE Joint Genome Institute (JGI-PGF)"/>
            <person name="Walter F."/>
            <person name="Albersmeier A."/>
            <person name="Kalinowski J."/>
            <person name="Ruckert C."/>
        </authorList>
    </citation>
    <scope>NUCLEOTIDE SEQUENCE</scope>
    <source>
        <strain evidence="9">KCTC 12711</strain>
    </source>
</reference>
<dbReference type="InterPro" id="IPR020539">
    <property type="entry name" value="RNase_P_CS"/>
</dbReference>
<dbReference type="HAMAP" id="MF_00227">
    <property type="entry name" value="RNase_P"/>
    <property type="match status" value="1"/>
</dbReference>
<keyword evidence="3 7" id="KW-0540">Nuclease</keyword>
<keyword evidence="4 7" id="KW-0255">Endonuclease</keyword>
<evidence type="ECO:0000313" key="9">
    <source>
        <dbReference type="EMBL" id="GHA14345.1"/>
    </source>
</evidence>
<comment type="function">
    <text evidence="1 7">RNaseP catalyzes the removal of the 5'-leader sequence from pre-tRNA to produce the mature 5'-terminus. It can also cleave other RNA substrates such as 4.5S RNA. The protein component plays an auxiliary but essential role in vivo by binding to the 5'-leader sequence and broadening the substrate specificity of the ribozyme.</text>
</comment>
<dbReference type="GO" id="GO:0042781">
    <property type="term" value="F:3'-tRNA processing endoribonuclease activity"/>
    <property type="evidence" value="ECO:0007669"/>
    <property type="project" value="TreeGrafter"/>
</dbReference>
<comment type="similarity">
    <text evidence="7">Belongs to the RnpA family.</text>
</comment>
<evidence type="ECO:0000256" key="8">
    <source>
        <dbReference type="NCBIfam" id="TIGR00188"/>
    </source>
</evidence>
<comment type="caution">
    <text evidence="9">The sequence shown here is derived from an EMBL/GenBank/DDBJ whole genome shotgun (WGS) entry which is preliminary data.</text>
</comment>
<evidence type="ECO:0000256" key="5">
    <source>
        <dbReference type="ARBA" id="ARBA00022801"/>
    </source>
</evidence>